<protein>
    <submittedName>
        <fullName evidence="1">CLUMA_CG012324, isoform A</fullName>
    </submittedName>
</protein>
<dbReference type="Proteomes" id="UP000183832">
    <property type="component" value="Unassembled WGS sequence"/>
</dbReference>
<evidence type="ECO:0000313" key="1">
    <source>
        <dbReference type="EMBL" id="CRK98572.1"/>
    </source>
</evidence>
<name>A0A1J1IGA4_9DIPT</name>
<accession>A0A1J1IGA4</accession>
<reference evidence="1 2" key="1">
    <citation type="submission" date="2015-04" db="EMBL/GenBank/DDBJ databases">
        <authorList>
            <person name="Syromyatnikov M.Y."/>
            <person name="Popov V.N."/>
        </authorList>
    </citation>
    <scope>NUCLEOTIDE SEQUENCE [LARGE SCALE GENOMIC DNA]</scope>
</reference>
<dbReference type="AlphaFoldDB" id="A0A1J1IGA4"/>
<proteinExistence type="predicted"/>
<gene>
    <name evidence="1" type="ORF">CLUMA_CG012324</name>
</gene>
<evidence type="ECO:0000313" key="2">
    <source>
        <dbReference type="Proteomes" id="UP000183832"/>
    </source>
</evidence>
<organism evidence="1 2">
    <name type="scientific">Clunio marinus</name>
    <dbReference type="NCBI Taxonomy" id="568069"/>
    <lineage>
        <taxon>Eukaryota</taxon>
        <taxon>Metazoa</taxon>
        <taxon>Ecdysozoa</taxon>
        <taxon>Arthropoda</taxon>
        <taxon>Hexapoda</taxon>
        <taxon>Insecta</taxon>
        <taxon>Pterygota</taxon>
        <taxon>Neoptera</taxon>
        <taxon>Endopterygota</taxon>
        <taxon>Diptera</taxon>
        <taxon>Nematocera</taxon>
        <taxon>Chironomoidea</taxon>
        <taxon>Chironomidae</taxon>
        <taxon>Clunio</taxon>
    </lineage>
</organism>
<sequence length="65" mass="7815">MNLQKDYLMFESDNVDIVIEFSYNNKLSSSTKYEKSHFKFITSLELTLNSFSRLRTERKTIKRDL</sequence>
<dbReference type="EMBL" id="CVRI01000048">
    <property type="protein sequence ID" value="CRK98572.1"/>
    <property type="molecule type" value="Genomic_DNA"/>
</dbReference>
<keyword evidence="2" id="KW-1185">Reference proteome</keyword>